<evidence type="ECO:0000256" key="3">
    <source>
        <dbReference type="ARBA" id="ARBA00022679"/>
    </source>
</evidence>
<evidence type="ECO:0000313" key="12">
    <source>
        <dbReference type="EMBL" id="AGC03439.1"/>
    </source>
</evidence>
<dbReference type="SUPFAM" id="SSF47005">
    <property type="entry name" value="Peripheral subunit-binding domain of 2-oxo acid dehydrogenase complex"/>
    <property type="match status" value="1"/>
</dbReference>
<evidence type="ECO:0000256" key="2">
    <source>
        <dbReference type="ARBA" id="ARBA00011484"/>
    </source>
</evidence>
<reference evidence="12 13" key="1">
    <citation type="journal article" date="2013" name="Genome Biol. Evol.">
        <title>Sequence context of indel mutations and their effect on protein evolution in a bacterial endosymbiont.</title>
        <authorList>
            <person name="Williams L.E."/>
            <person name="Wernegreen J.J."/>
        </authorList>
    </citation>
    <scope>NUCLEOTIDE SEQUENCE [LARGE SCALE GENOMIC DNA]</scope>
    <source>
        <strain evidence="12 13">640</strain>
    </source>
</reference>
<dbReference type="Proteomes" id="UP000011067">
    <property type="component" value="Chromosome"/>
</dbReference>
<evidence type="ECO:0000259" key="10">
    <source>
        <dbReference type="PROSITE" id="PS50968"/>
    </source>
</evidence>
<evidence type="ECO:0000256" key="1">
    <source>
        <dbReference type="ARBA" id="ARBA00007317"/>
    </source>
</evidence>
<dbReference type="EMBL" id="CP003903">
    <property type="protein sequence ID" value="AGC03439.1"/>
    <property type="molecule type" value="Genomic_DNA"/>
</dbReference>
<dbReference type="InterPro" id="IPR050743">
    <property type="entry name" value="2-oxoacid_DH_E2_comp"/>
</dbReference>
<proteinExistence type="inferred from homology"/>
<feature type="domain" description="Peripheral subunit-binding (PSBD)" evidence="11">
    <location>
        <begin position="119"/>
        <end position="156"/>
    </location>
</feature>
<comment type="similarity">
    <text evidence="1 9">Belongs to the 2-oxoacid dehydrogenase family.</text>
</comment>
<dbReference type="PROSITE" id="PS00189">
    <property type="entry name" value="LIPOYL"/>
    <property type="match status" value="1"/>
</dbReference>
<dbReference type="InterPro" id="IPR023213">
    <property type="entry name" value="CAT-like_dom_sf"/>
</dbReference>
<dbReference type="InterPro" id="IPR001078">
    <property type="entry name" value="2-oxoacid_DH_actylTfrase"/>
</dbReference>
<evidence type="ECO:0000256" key="6">
    <source>
        <dbReference type="ARBA" id="ARBA00023315"/>
    </source>
</evidence>
<keyword evidence="12" id="KW-0670">Pyruvate</keyword>
<dbReference type="Pfam" id="PF00198">
    <property type="entry name" value="2-oxoacid_dh"/>
    <property type="match status" value="1"/>
</dbReference>
<protein>
    <recommendedName>
        <fullName evidence="9">Acetyltransferase component of pyruvate dehydrogenase complex</fullName>
        <ecNumber evidence="9">2.3.1.12</ecNumber>
    </recommendedName>
</protein>
<evidence type="ECO:0000256" key="8">
    <source>
        <dbReference type="ARBA" id="ARBA00048370"/>
    </source>
</evidence>
<keyword evidence="4" id="KW-0677">Repeat</keyword>
<evidence type="ECO:0000256" key="5">
    <source>
        <dbReference type="ARBA" id="ARBA00022823"/>
    </source>
</evidence>
<comment type="function">
    <text evidence="7">The pyruvate dehydrogenase complex catalyzes the overall conversion of pyruvate to acetyl-CoA and CO(2). It contains multiple copies of three enzymatic components: pyruvate dehydrogenase (E1), dihydrolipoamide acetyltransferase (E2) and lipoamide dehydrogenase (E3).</text>
</comment>
<evidence type="ECO:0000259" key="11">
    <source>
        <dbReference type="PROSITE" id="PS51826"/>
    </source>
</evidence>
<keyword evidence="3 9" id="KW-0808">Transferase</keyword>
<gene>
    <name evidence="12" type="primary">aceF</name>
    <name evidence="12" type="ORF">BCHRO640_158</name>
</gene>
<evidence type="ECO:0000256" key="9">
    <source>
        <dbReference type="RuleBase" id="RU361137"/>
    </source>
</evidence>
<feature type="domain" description="Lipoyl-binding" evidence="10">
    <location>
        <begin position="2"/>
        <end position="75"/>
    </location>
</feature>
<dbReference type="InterPro" id="IPR011053">
    <property type="entry name" value="Single_hybrid_motif"/>
</dbReference>
<dbReference type="SUPFAM" id="SSF52777">
    <property type="entry name" value="CoA-dependent acyltransferases"/>
    <property type="match status" value="1"/>
</dbReference>
<name>A0ABM5NCX8_9ENTR</name>
<dbReference type="PANTHER" id="PTHR43178">
    <property type="entry name" value="DIHYDROLIPOAMIDE ACETYLTRANSFERASE COMPONENT OF PYRUVATE DEHYDROGENASE COMPLEX"/>
    <property type="match status" value="1"/>
</dbReference>
<dbReference type="CDD" id="cd06849">
    <property type="entry name" value="lipoyl_domain"/>
    <property type="match status" value="1"/>
</dbReference>
<dbReference type="RefSeq" id="WP_015344446.1">
    <property type="nucleotide sequence ID" value="NC_020075.1"/>
</dbReference>
<dbReference type="PANTHER" id="PTHR43178:SF2">
    <property type="entry name" value="DIHYDROLIPOYLLYSINE-RESIDUE ACETYLTRANSFERASE COMPONENT OF PYRUVATE DEHYDROGENASE COMPLEX"/>
    <property type="match status" value="1"/>
</dbReference>
<evidence type="ECO:0000313" key="13">
    <source>
        <dbReference type="Proteomes" id="UP000011067"/>
    </source>
</evidence>
<dbReference type="EC" id="2.3.1.12" evidence="9"/>
<comment type="catalytic activity">
    <reaction evidence="8 9">
        <text>N(6)-[(R)-dihydrolipoyl]-L-lysyl-[protein] + acetyl-CoA = N(6)-[(R)-S(8)-acetyldihydrolipoyl]-L-lysyl-[protein] + CoA</text>
        <dbReference type="Rhea" id="RHEA:17017"/>
        <dbReference type="Rhea" id="RHEA-COMP:10475"/>
        <dbReference type="Rhea" id="RHEA-COMP:10478"/>
        <dbReference type="ChEBI" id="CHEBI:57287"/>
        <dbReference type="ChEBI" id="CHEBI:57288"/>
        <dbReference type="ChEBI" id="CHEBI:83100"/>
        <dbReference type="ChEBI" id="CHEBI:83111"/>
        <dbReference type="EC" id="2.3.1.12"/>
    </reaction>
</comment>
<keyword evidence="6 9" id="KW-0012">Acyltransferase</keyword>
<dbReference type="PROSITE" id="PS50968">
    <property type="entry name" value="BIOTINYL_LIPOYL"/>
    <property type="match status" value="1"/>
</dbReference>
<comment type="cofactor">
    <cofactor evidence="9">
        <name>(R)-lipoate</name>
        <dbReference type="ChEBI" id="CHEBI:83088"/>
    </cofactor>
    <text evidence="9">Binds 1 lipoyl cofactor covalently.</text>
</comment>
<keyword evidence="5 9" id="KW-0450">Lipoyl</keyword>
<evidence type="ECO:0000256" key="4">
    <source>
        <dbReference type="ARBA" id="ARBA00022737"/>
    </source>
</evidence>
<dbReference type="InterPro" id="IPR004167">
    <property type="entry name" value="PSBD"/>
</dbReference>
<dbReference type="InterPro" id="IPR036625">
    <property type="entry name" value="E3-bd_dom_sf"/>
</dbReference>
<dbReference type="Gene3D" id="4.10.320.10">
    <property type="entry name" value="E3-binding domain"/>
    <property type="match status" value="1"/>
</dbReference>
<organism evidence="12 13">
    <name type="scientific">Candidatus Blochmanniella chromaiodes str. 640</name>
    <dbReference type="NCBI Taxonomy" id="1240471"/>
    <lineage>
        <taxon>Bacteria</taxon>
        <taxon>Pseudomonadati</taxon>
        <taxon>Pseudomonadota</taxon>
        <taxon>Gammaproteobacteria</taxon>
        <taxon>Enterobacterales</taxon>
        <taxon>Enterobacteriaceae</taxon>
        <taxon>ant endosymbionts</taxon>
        <taxon>Candidatus Blochmanniella</taxon>
    </lineage>
</organism>
<dbReference type="Gene3D" id="3.30.559.10">
    <property type="entry name" value="Chloramphenicol acetyltransferase-like domain"/>
    <property type="match status" value="1"/>
</dbReference>
<sequence length="423" mass="46848">MTIEINIPNIGEDELEVTEIMVKIGDNINANQPLIIIEGDKSSMEIPSSCSGIVTKIYVHVGDKVHTGSLILLLDVRNHTHAFTINDKKNVVPSPYIVTNNDTKKGAICNDIHHDAAIHATPLVRHMARTFGIDLSKIKGSGRKGRILKEDIQNYIKDISMYYTSRTSSMQSDQLPPILSWPKIDFSKFGDITTVMLSKIQKTSGANLQRNWIMLPHVTQFDEADITDLESFRKQQNIDIEKKKINCKITLLVFVMKAVAKALEELPRFNSSLSQDGETLILKKYINIGIAVDTPKGLLVPVLHDVNRKGIILLSQELEELAKKARTGNQLTPANMQGGSFTISNLGGIGGTAFTPIVNVPEVAILGISKSFIKPVWTGKKFTPRLMLPLSLSYDHRVIDGADGARFMTLINKIIADTRLLSM</sequence>
<keyword evidence="13" id="KW-1185">Reference proteome</keyword>
<evidence type="ECO:0000256" key="7">
    <source>
        <dbReference type="ARBA" id="ARBA00025211"/>
    </source>
</evidence>
<dbReference type="Pfam" id="PF02817">
    <property type="entry name" value="E3_binding"/>
    <property type="match status" value="1"/>
</dbReference>
<dbReference type="PROSITE" id="PS51826">
    <property type="entry name" value="PSBD"/>
    <property type="match status" value="1"/>
</dbReference>
<dbReference type="NCBIfam" id="TIGR01348">
    <property type="entry name" value="PDHac_trf_long"/>
    <property type="match status" value="1"/>
</dbReference>
<accession>A0ABM5NCX8</accession>
<dbReference type="SUPFAM" id="SSF51230">
    <property type="entry name" value="Single hybrid motif"/>
    <property type="match status" value="1"/>
</dbReference>
<dbReference type="Gene3D" id="2.40.50.100">
    <property type="match status" value="1"/>
</dbReference>
<dbReference type="Pfam" id="PF00364">
    <property type="entry name" value="Biotin_lipoyl"/>
    <property type="match status" value="1"/>
</dbReference>
<dbReference type="InterPro" id="IPR006256">
    <property type="entry name" value="AcTrfase_Pyrv_DH_cplx"/>
</dbReference>
<comment type="subunit">
    <text evidence="2 9">Forms a 24-polypeptide structural core with octahedral symmetry.</text>
</comment>
<dbReference type="InterPro" id="IPR000089">
    <property type="entry name" value="Biotin_lipoyl"/>
</dbReference>
<dbReference type="InterPro" id="IPR003016">
    <property type="entry name" value="2-oxoA_DH_lipoyl-BS"/>
</dbReference>